<protein>
    <recommendedName>
        <fullName evidence="4">HDED protein</fullName>
    </recommendedName>
</protein>
<feature type="transmembrane region" description="Helical" evidence="1">
    <location>
        <begin position="12"/>
        <end position="33"/>
    </location>
</feature>
<dbReference type="PANTHER" id="PTHR34989:SF1">
    <property type="entry name" value="PROTEIN HDED"/>
    <property type="match status" value="1"/>
</dbReference>
<dbReference type="InterPro" id="IPR052712">
    <property type="entry name" value="Acid_resist_chaperone_HdeD"/>
</dbReference>
<keyword evidence="1" id="KW-0472">Membrane</keyword>
<feature type="transmembrane region" description="Helical" evidence="1">
    <location>
        <begin position="92"/>
        <end position="115"/>
    </location>
</feature>
<proteinExistence type="predicted"/>
<feature type="transmembrane region" description="Helical" evidence="1">
    <location>
        <begin position="39"/>
        <end position="61"/>
    </location>
</feature>
<dbReference type="Proteomes" id="UP000034883">
    <property type="component" value="Chromosome"/>
</dbReference>
<dbReference type="EMBL" id="CP011125">
    <property type="protein sequence ID" value="AKF10347.1"/>
    <property type="molecule type" value="Genomic_DNA"/>
</dbReference>
<feature type="transmembrane region" description="Helical" evidence="1">
    <location>
        <begin position="122"/>
        <end position="141"/>
    </location>
</feature>
<feature type="transmembrane region" description="Helical" evidence="1">
    <location>
        <begin position="147"/>
        <end position="173"/>
    </location>
</feature>
<dbReference type="STRING" id="927083.DB32_007496"/>
<sequence length="192" mass="19990">MTTNRSFSYGWAAGVAMGVLMILGGIFCIGASLTTGLVTVVFAGVLLVAAGVSEIIAGFRLRRHGSMWLPFLSGALSIVVGVAIVSRPFTGLAVATLFIGAFMVAAGLVRGIAAVADRYPRWGWDALYGVVALLLGVYLLASWPVSALWLVGTIVGVELVSRGIAWVVGSLAMRRVVRTREGRIIEGAAAPA</sequence>
<evidence type="ECO:0000256" key="1">
    <source>
        <dbReference type="SAM" id="Phobius"/>
    </source>
</evidence>
<feature type="transmembrane region" description="Helical" evidence="1">
    <location>
        <begin position="68"/>
        <end position="86"/>
    </location>
</feature>
<dbReference type="InterPro" id="IPR005325">
    <property type="entry name" value="DUF308_memb"/>
</dbReference>
<organism evidence="2 3">
    <name type="scientific">Sandaracinus amylolyticus</name>
    <dbReference type="NCBI Taxonomy" id="927083"/>
    <lineage>
        <taxon>Bacteria</taxon>
        <taxon>Pseudomonadati</taxon>
        <taxon>Myxococcota</taxon>
        <taxon>Polyangia</taxon>
        <taxon>Polyangiales</taxon>
        <taxon>Sandaracinaceae</taxon>
        <taxon>Sandaracinus</taxon>
    </lineage>
</organism>
<dbReference type="RefSeq" id="WP_053237318.1">
    <property type="nucleotide sequence ID" value="NZ_CP011125.1"/>
</dbReference>
<evidence type="ECO:0008006" key="4">
    <source>
        <dbReference type="Google" id="ProtNLM"/>
    </source>
</evidence>
<name>A0A0F6YNF0_9BACT</name>
<reference evidence="2 3" key="1">
    <citation type="submission" date="2015-03" db="EMBL/GenBank/DDBJ databases">
        <title>Genome assembly of Sandaracinus amylolyticus DSM 53668.</title>
        <authorList>
            <person name="Sharma G."/>
            <person name="Subramanian S."/>
        </authorList>
    </citation>
    <scope>NUCLEOTIDE SEQUENCE [LARGE SCALE GENOMIC DNA]</scope>
    <source>
        <strain evidence="2 3">DSM 53668</strain>
    </source>
</reference>
<dbReference type="PANTHER" id="PTHR34989">
    <property type="entry name" value="PROTEIN HDED"/>
    <property type="match status" value="1"/>
</dbReference>
<gene>
    <name evidence="2" type="ORF">DB32_007496</name>
</gene>
<dbReference type="AlphaFoldDB" id="A0A0F6YNF0"/>
<evidence type="ECO:0000313" key="2">
    <source>
        <dbReference type="EMBL" id="AKF10347.1"/>
    </source>
</evidence>
<keyword evidence="1" id="KW-0812">Transmembrane</keyword>
<dbReference type="KEGG" id="samy:DB32_007496"/>
<evidence type="ECO:0000313" key="3">
    <source>
        <dbReference type="Proteomes" id="UP000034883"/>
    </source>
</evidence>
<accession>A0A0F6YNF0</accession>
<dbReference type="Pfam" id="PF03729">
    <property type="entry name" value="DUF308"/>
    <property type="match status" value="2"/>
</dbReference>
<keyword evidence="3" id="KW-1185">Reference proteome</keyword>
<keyword evidence="1" id="KW-1133">Transmembrane helix</keyword>
<dbReference type="GO" id="GO:0005886">
    <property type="term" value="C:plasma membrane"/>
    <property type="evidence" value="ECO:0007669"/>
    <property type="project" value="TreeGrafter"/>
</dbReference>